<dbReference type="RefSeq" id="WP_168917924.1">
    <property type="nucleotide sequence ID" value="NZ_CP050804.1"/>
</dbReference>
<name>A0A6H2ELN9_9ACTO</name>
<dbReference type="InterPro" id="IPR025164">
    <property type="entry name" value="Toastrack_DUF4097"/>
</dbReference>
<accession>A0A6H2ELN9</accession>
<evidence type="ECO:0000313" key="2">
    <source>
        <dbReference type="EMBL" id="QJC21990.1"/>
    </source>
</evidence>
<dbReference type="Pfam" id="PF13349">
    <property type="entry name" value="DUF4097"/>
    <property type="match status" value="1"/>
</dbReference>
<dbReference type="KEGG" id="arca:HC352_05400"/>
<dbReference type="AlphaFoldDB" id="A0A6H2ELN9"/>
<sequence length="241" mass="24888">MQTFISLRSFDIDIRLNQSLTEPRIELPADAPHVYLDIVGSTVRIDEPKPARHSGGLQPNFIGHHDEPIILTLPSEITGGEITCSAGSVSLAVPASRLKIKVGAGDIFAEKVTDSSIKSGAGTIKIGQLDGSEVKNGAGSIDIERLTTAGESSLKSGAGDIVVATIVGAQTAQKVTMKTGVGSIRAGIAQGTATYLDLKSGLGKVTSELAQTEAPSGDVHKVRIEGKAGTGAIEIVRAVNQ</sequence>
<reference evidence="2 3" key="1">
    <citation type="submission" date="2020-03" db="EMBL/GenBank/DDBJ databases">
        <title>Complete genome of Arcanobacterium buesumensis sp. nov. strain 2701.</title>
        <authorList>
            <person name="Borowiak M."/>
            <person name="Alssahen M."/>
            <person name="Laemmler C."/>
            <person name="Malorny B."/>
            <person name="Hassan A."/>
            <person name="Prenger-Berninghoff E."/>
            <person name="Ploetz M."/>
            <person name="Abdulmawjood A."/>
        </authorList>
    </citation>
    <scope>NUCLEOTIDE SEQUENCE [LARGE SCALE GENOMIC DNA]</scope>
    <source>
        <strain evidence="2 3">2701</strain>
    </source>
</reference>
<organism evidence="2 3">
    <name type="scientific">Arcanobacterium buesumense</name>
    <dbReference type="NCBI Taxonomy" id="2722751"/>
    <lineage>
        <taxon>Bacteria</taxon>
        <taxon>Bacillati</taxon>
        <taxon>Actinomycetota</taxon>
        <taxon>Actinomycetes</taxon>
        <taxon>Actinomycetales</taxon>
        <taxon>Actinomycetaceae</taxon>
        <taxon>Arcanobacterium</taxon>
    </lineage>
</organism>
<gene>
    <name evidence="2" type="ORF">HC352_05400</name>
</gene>
<keyword evidence="3" id="KW-1185">Reference proteome</keyword>
<proteinExistence type="predicted"/>
<dbReference type="Proteomes" id="UP000502298">
    <property type="component" value="Chromosome"/>
</dbReference>
<dbReference type="EMBL" id="CP050804">
    <property type="protein sequence ID" value="QJC21990.1"/>
    <property type="molecule type" value="Genomic_DNA"/>
</dbReference>
<protein>
    <submittedName>
        <fullName evidence="2">DUF4097 domain-containing protein</fullName>
    </submittedName>
</protein>
<feature type="domain" description="DUF4097" evidence="1">
    <location>
        <begin position="6"/>
        <end position="228"/>
    </location>
</feature>
<evidence type="ECO:0000259" key="1">
    <source>
        <dbReference type="Pfam" id="PF13349"/>
    </source>
</evidence>
<evidence type="ECO:0000313" key="3">
    <source>
        <dbReference type="Proteomes" id="UP000502298"/>
    </source>
</evidence>